<dbReference type="EC" id="2.7.13.3" evidence="2"/>
<protein>
    <recommendedName>
        <fullName evidence="2">histidine kinase</fullName>
        <ecNumber evidence="2">2.7.13.3</ecNumber>
    </recommendedName>
</protein>
<dbReference type="RefSeq" id="WP_208495790.1">
    <property type="nucleotide sequence ID" value="NZ_JAGFNP010000004.1"/>
</dbReference>
<evidence type="ECO:0000256" key="8">
    <source>
        <dbReference type="ARBA" id="ARBA00023012"/>
    </source>
</evidence>
<dbReference type="Pfam" id="PF07730">
    <property type="entry name" value="HisKA_3"/>
    <property type="match status" value="1"/>
</dbReference>
<evidence type="ECO:0000256" key="9">
    <source>
        <dbReference type="SAM" id="Phobius"/>
    </source>
</evidence>
<dbReference type="PANTHER" id="PTHR24421:SF10">
    <property type="entry name" value="NITRATE_NITRITE SENSOR PROTEIN NARQ"/>
    <property type="match status" value="1"/>
</dbReference>
<keyword evidence="7" id="KW-0067">ATP-binding</keyword>
<evidence type="ECO:0000256" key="6">
    <source>
        <dbReference type="ARBA" id="ARBA00022777"/>
    </source>
</evidence>
<organism evidence="12 13">
    <name type="scientific">Glycomyces niveus</name>
    <dbReference type="NCBI Taxonomy" id="2820287"/>
    <lineage>
        <taxon>Bacteria</taxon>
        <taxon>Bacillati</taxon>
        <taxon>Actinomycetota</taxon>
        <taxon>Actinomycetes</taxon>
        <taxon>Glycomycetales</taxon>
        <taxon>Glycomycetaceae</taxon>
        <taxon>Glycomyces</taxon>
    </lineage>
</organism>
<feature type="transmembrane region" description="Helical" evidence="9">
    <location>
        <begin position="141"/>
        <end position="164"/>
    </location>
</feature>
<keyword evidence="13" id="KW-1185">Reference proteome</keyword>
<keyword evidence="5" id="KW-0547">Nucleotide-binding</keyword>
<feature type="domain" description="Signal transduction histidine kinase subgroup 3 dimerisation and phosphoacceptor" evidence="10">
    <location>
        <begin position="179"/>
        <end position="241"/>
    </location>
</feature>
<dbReference type="Gene3D" id="1.20.5.1930">
    <property type="match status" value="1"/>
</dbReference>
<reference evidence="12 13" key="1">
    <citation type="submission" date="2021-03" db="EMBL/GenBank/DDBJ databases">
        <title>Glycomyces sp. nov., a novel actinomycete isolated from soil.</title>
        <authorList>
            <person name="Yang X."/>
            <person name="Xu X."/>
        </authorList>
    </citation>
    <scope>NUCLEOTIDE SEQUENCE [LARGE SCALE GENOMIC DNA]</scope>
    <source>
        <strain evidence="12 13">NEAU-S30</strain>
    </source>
</reference>
<keyword evidence="9" id="KW-1133">Transmembrane helix</keyword>
<dbReference type="PANTHER" id="PTHR24421">
    <property type="entry name" value="NITRATE/NITRITE SENSOR PROTEIN NARX-RELATED"/>
    <property type="match status" value="1"/>
</dbReference>
<keyword evidence="8" id="KW-0902">Two-component regulatory system</keyword>
<gene>
    <name evidence="12" type="ORF">J5V16_09110</name>
</gene>
<dbReference type="Proteomes" id="UP000681341">
    <property type="component" value="Unassembled WGS sequence"/>
</dbReference>
<evidence type="ECO:0000256" key="3">
    <source>
        <dbReference type="ARBA" id="ARBA00022553"/>
    </source>
</evidence>
<dbReference type="InterPro" id="IPR003594">
    <property type="entry name" value="HATPase_dom"/>
</dbReference>
<sequence length="385" mass="39838">MVNRSAMRRALGAGVSAAAVVGGAVAVASAPWTAVLPAVAATVLLAAPGAQASRYRRTGVAAGAAAAVSLLCTALHRGPVSGTAGAWVLLELAALAALAVLAVRHAPAWPATGAAVLVTAALAVQPLRMLRDTDATWTEHVFFTAAGTFTALATIGAGAAWRFAVRRRERTRAETRRNERLALAGDLHDLVAHDVTGIVLEAQATRAEGDPAQAPEALERIERAGLEALAAMDRTVGMLRGETPDTRTYGVADVPELVDRFAATARTPVRFDFDPDLADRVPREAADAVYRLVAEALTNVRRHAPHAGAIEVALTADPAALAVRVADAGAREGVRHRLPRLKGHGGTGLVALAARFEALGGELRAGPHSGGWLVEATLPLAREAV</sequence>
<dbReference type="Pfam" id="PF13581">
    <property type="entry name" value="HATPase_c_2"/>
    <property type="match status" value="1"/>
</dbReference>
<keyword evidence="6" id="KW-0418">Kinase</keyword>
<dbReference type="CDD" id="cd16917">
    <property type="entry name" value="HATPase_UhpB-NarQ-NarX-like"/>
    <property type="match status" value="1"/>
</dbReference>
<dbReference type="InterPro" id="IPR011712">
    <property type="entry name" value="Sig_transdc_His_kin_sub3_dim/P"/>
</dbReference>
<feature type="transmembrane region" description="Helical" evidence="9">
    <location>
        <begin position="84"/>
        <end position="103"/>
    </location>
</feature>
<evidence type="ECO:0000259" key="11">
    <source>
        <dbReference type="Pfam" id="PF13581"/>
    </source>
</evidence>
<keyword evidence="9" id="KW-0472">Membrane</keyword>
<keyword evidence="9" id="KW-0812">Transmembrane</keyword>
<evidence type="ECO:0000256" key="5">
    <source>
        <dbReference type="ARBA" id="ARBA00022741"/>
    </source>
</evidence>
<dbReference type="InterPro" id="IPR036890">
    <property type="entry name" value="HATPase_C_sf"/>
</dbReference>
<dbReference type="InterPro" id="IPR050482">
    <property type="entry name" value="Sensor_HK_TwoCompSys"/>
</dbReference>
<dbReference type="EMBL" id="JAGFNP010000004">
    <property type="protein sequence ID" value="MBO3732980.1"/>
    <property type="molecule type" value="Genomic_DNA"/>
</dbReference>
<evidence type="ECO:0000256" key="7">
    <source>
        <dbReference type="ARBA" id="ARBA00022840"/>
    </source>
</evidence>
<proteinExistence type="predicted"/>
<evidence type="ECO:0000259" key="10">
    <source>
        <dbReference type="Pfam" id="PF07730"/>
    </source>
</evidence>
<comment type="catalytic activity">
    <reaction evidence="1">
        <text>ATP + protein L-histidine = ADP + protein N-phospho-L-histidine.</text>
        <dbReference type="EC" id="2.7.13.3"/>
    </reaction>
</comment>
<evidence type="ECO:0000256" key="1">
    <source>
        <dbReference type="ARBA" id="ARBA00000085"/>
    </source>
</evidence>
<feature type="transmembrane region" description="Helical" evidence="9">
    <location>
        <begin position="110"/>
        <end position="129"/>
    </location>
</feature>
<name>A0ABS3U2M5_9ACTN</name>
<evidence type="ECO:0000256" key="4">
    <source>
        <dbReference type="ARBA" id="ARBA00022679"/>
    </source>
</evidence>
<dbReference type="SUPFAM" id="SSF55874">
    <property type="entry name" value="ATPase domain of HSP90 chaperone/DNA topoisomerase II/histidine kinase"/>
    <property type="match status" value="1"/>
</dbReference>
<keyword evidence="3" id="KW-0597">Phosphoprotein</keyword>
<evidence type="ECO:0000313" key="12">
    <source>
        <dbReference type="EMBL" id="MBO3732980.1"/>
    </source>
</evidence>
<comment type="caution">
    <text evidence="12">The sequence shown here is derived from an EMBL/GenBank/DDBJ whole genome shotgun (WGS) entry which is preliminary data.</text>
</comment>
<accession>A0ABS3U2M5</accession>
<feature type="domain" description="Histidine kinase/HSP90-like ATPase" evidence="11">
    <location>
        <begin position="280"/>
        <end position="352"/>
    </location>
</feature>
<evidence type="ECO:0000313" key="13">
    <source>
        <dbReference type="Proteomes" id="UP000681341"/>
    </source>
</evidence>
<evidence type="ECO:0000256" key="2">
    <source>
        <dbReference type="ARBA" id="ARBA00012438"/>
    </source>
</evidence>
<keyword evidence="4" id="KW-0808">Transferase</keyword>
<dbReference type="Gene3D" id="3.30.565.10">
    <property type="entry name" value="Histidine kinase-like ATPase, C-terminal domain"/>
    <property type="match status" value="1"/>
</dbReference>